<feature type="compositionally biased region" description="Polar residues" evidence="1">
    <location>
        <begin position="32"/>
        <end position="43"/>
    </location>
</feature>
<feature type="region of interest" description="Disordered" evidence="1">
    <location>
        <begin position="1"/>
        <end position="43"/>
    </location>
</feature>
<keyword evidence="3" id="KW-1185">Reference proteome</keyword>
<protein>
    <submittedName>
        <fullName evidence="2">Uncharacterized protein</fullName>
    </submittedName>
</protein>
<feature type="region of interest" description="Disordered" evidence="1">
    <location>
        <begin position="106"/>
        <end position="139"/>
    </location>
</feature>
<reference evidence="2 3" key="1">
    <citation type="submission" date="2024-02" db="EMBL/GenBank/DDBJ databases">
        <authorList>
            <person name="Daric V."/>
            <person name="Darras S."/>
        </authorList>
    </citation>
    <scope>NUCLEOTIDE SEQUENCE [LARGE SCALE GENOMIC DNA]</scope>
</reference>
<feature type="compositionally biased region" description="Polar residues" evidence="1">
    <location>
        <begin position="541"/>
        <end position="559"/>
    </location>
</feature>
<gene>
    <name evidence="2" type="ORF">CVLEPA_LOCUS27942</name>
</gene>
<evidence type="ECO:0000256" key="1">
    <source>
        <dbReference type="SAM" id="MobiDB-lite"/>
    </source>
</evidence>
<feature type="compositionally biased region" description="Basic and acidic residues" evidence="1">
    <location>
        <begin position="560"/>
        <end position="577"/>
    </location>
</feature>
<feature type="compositionally biased region" description="Basic and acidic residues" evidence="1">
    <location>
        <begin position="352"/>
        <end position="361"/>
    </location>
</feature>
<feature type="compositionally biased region" description="Low complexity" evidence="1">
    <location>
        <begin position="472"/>
        <end position="484"/>
    </location>
</feature>
<sequence length="689" mass="76528">MQLSRQEIRTSNLYELTPIPTRRSSKKITESAEATQGKNEESSFQEVVVHVPAMFITLDEDEHATNYDVKEAVDDSTGQKVKDQNLVPTFIDNDASPAHIYELTPFASHKNSSVEDEENPETSTDLSSETPDRGVNDLMSAKPQRVMIFIEISLAKKKLKQPSLDDIDNGNENPHEADELNNSDSERGSASNAPLQNTKSSAYVKLTKNWGKPDGKPELSDTSDTDKDFSSPSKNQGDSVSRHEAVLPIAEKDDQLPNNSHDEEKQDHESKDTWADIRLASGNDSVAIDNPQLATEKKKEKKKSSLSSWLSKFRKKSKKEKYNIDLIESASTHSSNPDVKLDLGPNYPKPSTRMELDDKMNDSIATIPSKSPPDNDNKSSCASERDSPSLQPDSEMLCSEENPQEESPTSSATKDEDNNTMDSSTYVDMKSIEVQPRSKKRPKRVKRSQSINPVPFSRKRHNAGDRQSPHESSSTTSSSSSSSSDENEKVNLVDPLYENVEVIKTGAGAIQDDRKSDESSKGSENNEESDHSTLESKFEKSSATASQVVDGQLINNTKINKSESRKNLDVSFKKDDNCPAPTEATGKKTSPRWSVLLKDTSNWTFTSVMVEGEEEEQTNYLTEARKSIYSPDIDITGSIQSSDSKKDHDRVISRPGNDDTLVVQKNTIQIPGLETDSKRCSLYMTLDEQ</sequence>
<feature type="region of interest" description="Disordered" evidence="1">
    <location>
        <begin position="163"/>
        <end position="589"/>
    </location>
</feature>
<organism evidence="2 3">
    <name type="scientific">Clavelina lepadiformis</name>
    <name type="common">Light-bulb sea squirt</name>
    <name type="synonym">Ascidia lepadiformis</name>
    <dbReference type="NCBI Taxonomy" id="159417"/>
    <lineage>
        <taxon>Eukaryota</taxon>
        <taxon>Metazoa</taxon>
        <taxon>Chordata</taxon>
        <taxon>Tunicata</taxon>
        <taxon>Ascidiacea</taxon>
        <taxon>Aplousobranchia</taxon>
        <taxon>Clavelinidae</taxon>
        <taxon>Clavelina</taxon>
    </lineage>
</organism>
<feature type="compositionally biased region" description="Basic and acidic residues" evidence="1">
    <location>
        <begin position="211"/>
        <end position="229"/>
    </location>
</feature>
<dbReference type="Proteomes" id="UP001642483">
    <property type="component" value="Unassembled WGS sequence"/>
</dbReference>
<name>A0ABP0GS88_CLALP</name>
<feature type="compositionally biased region" description="Basic residues" evidence="1">
    <location>
        <begin position="437"/>
        <end position="447"/>
    </location>
</feature>
<feature type="compositionally biased region" description="Basic and acidic residues" evidence="1">
    <location>
        <begin position="240"/>
        <end position="275"/>
    </location>
</feature>
<evidence type="ECO:0000313" key="3">
    <source>
        <dbReference type="Proteomes" id="UP001642483"/>
    </source>
</evidence>
<dbReference type="EMBL" id="CAWYQH010000141">
    <property type="protein sequence ID" value="CAK8694580.1"/>
    <property type="molecule type" value="Genomic_DNA"/>
</dbReference>
<feature type="compositionally biased region" description="Basic and acidic residues" evidence="1">
    <location>
        <begin position="373"/>
        <end position="387"/>
    </location>
</feature>
<feature type="compositionally biased region" description="Polar residues" evidence="1">
    <location>
        <begin position="180"/>
        <end position="201"/>
    </location>
</feature>
<feature type="compositionally biased region" description="Basic and acidic residues" evidence="1">
    <location>
        <begin position="528"/>
        <end position="540"/>
    </location>
</feature>
<evidence type="ECO:0000313" key="2">
    <source>
        <dbReference type="EMBL" id="CAK8694580.1"/>
    </source>
</evidence>
<feature type="compositionally biased region" description="Polar residues" evidence="1">
    <location>
        <begin position="363"/>
        <end position="372"/>
    </location>
</feature>
<feature type="compositionally biased region" description="Polar residues" evidence="1">
    <location>
        <begin position="1"/>
        <end position="14"/>
    </location>
</feature>
<feature type="compositionally biased region" description="Basic and acidic residues" evidence="1">
    <location>
        <begin position="511"/>
        <end position="521"/>
    </location>
</feature>
<accession>A0ABP0GS88</accession>
<proteinExistence type="predicted"/>
<comment type="caution">
    <text evidence="2">The sequence shown here is derived from an EMBL/GenBank/DDBJ whole genome shotgun (WGS) entry which is preliminary data.</text>
</comment>
<feature type="compositionally biased region" description="Basic and acidic residues" evidence="1">
    <location>
        <begin position="643"/>
        <end position="652"/>
    </location>
</feature>
<feature type="region of interest" description="Disordered" evidence="1">
    <location>
        <begin position="636"/>
        <end position="657"/>
    </location>
</feature>